<sequence length="132" mass="14167">MTAVDRRDRTSSAAEETETEGVIAVIDQEPDYRFTLANERTFLAWVRTALALLAAGVAAGELIGDTGEFHHEVLAVACVVVATVLSLGAFYRWRRVQMAMRRDDPLPPAAIVQVTVGGLCAIALACLVIVIA</sequence>
<dbReference type="PANTHER" id="PTHR34187">
    <property type="entry name" value="FGR18P"/>
    <property type="match status" value="1"/>
</dbReference>
<dbReference type="InterPro" id="IPR003807">
    <property type="entry name" value="DUF202"/>
</dbReference>
<name>A0A3G8JPZ7_9ACTN</name>
<gene>
    <name evidence="8" type="primary">yidH_1</name>
    <name evidence="8" type="ORF">D7316_03765</name>
</gene>
<evidence type="ECO:0000256" key="4">
    <source>
        <dbReference type="ARBA" id="ARBA00022989"/>
    </source>
</evidence>
<reference evidence="8 9" key="1">
    <citation type="submission" date="2018-11" db="EMBL/GenBank/DDBJ databases">
        <title>Gordonia insulae sp. nov., isolated from an island soil.</title>
        <authorList>
            <person name="Kim Y.S."/>
            <person name="Kim S.B."/>
        </authorList>
    </citation>
    <scope>NUCLEOTIDE SEQUENCE [LARGE SCALE GENOMIC DNA]</scope>
    <source>
        <strain evidence="8 9">MMS17-SY073</strain>
    </source>
</reference>
<dbReference type="InterPro" id="IPR052053">
    <property type="entry name" value="IM_YidH-like"/>
</dbReference>
<dbReference type="Proteomes" id="UP000271469">
    <property type="component" value="Chromosome"/>
</dbReference>
<feature type="transmembrane region" description="Helical" evidence="6">
    <location>
        <begin position="42"/>
        <end position="63"/>
    </location>
</feature>
<keyword evidence="4 6" id="KW-1133">Transmembrane helix</keyword>
<evidence type="ECO:0000256" key="5">
    <source>
        <dbReference type="ARBA" id="ARBA00023136"/>
    </source>
</evidence>
<proteinExistence type="predicted"/>
<dbReference type="GO" id="GO:0005886">
    <property type="term" value="C:plasma membrane"/>
    <property type="evidence" value="ECO:0007669"/>
    <property type="project" value="UniProtKB-SubCell"/>
</dbReference>
<protein>
    <submittedName>
        <fullName evidence="8">Inner membrane protein YidH</fullName>
    </submittedName>
</protein>
<evidence type="ECO:0000256" key="3">
    <source>
        <dbReference type="ARBA" id="ARBA00022692"/>
    </source>
</evidence>
<feature type="domain" description="DUF202" evidence="7">
    <location>
        <begin position="33"/>
        <end position="98"/>
    </location>
</feature>
<dbReference type="AlphaFoldDB" id="A0A3G8JPZ7"/>
<evidence type="ECO:0000256" key="1">
    <source>
        <dbReference type="ARBA" id="ARBA00004651"/>
    </source>
</evidence>
<keyword evidence="3 6" id="KW-0812">Transmembrane</keyword>
<evidence type="ECO:0000256" key="2">
    <source>
        <dbReference type="ARBA" id="ARBA00022475"/>
    </source>
</evidence>
<dbReference type="Pfam" id="PF02656">
    <property type="entry name" value="DUF202"/>
    <property type="match status" value="1"/>
</dbReference>
<feature type="transmembrane region" description="Helical" evidence="6">
    <location>
        <begin position="111"/>
        <end position="131"/>
    </location>
</feature>
<dbReference type="EMBL" id="CP033972">
    <property type="protein sequence ID" value="AZG47157.1"/>
    <property type="molecule type" value="Genomic_DNA"/>
</dbReference>
<feature type="transmembrane region" description="Helical" evidence="6">
    <location>
        <begin position="69"/>
        <end position="91"/>
    </location>
</feature>
<keyword evidence="9" id="KW-1185">Reference proteome</keyword>
<evidence type="ECO:0000259" key="7">
    <source>
        <dbReference type="Pfam" id="PF02656"/>
    </source>
</evidence>
<dbReference type="PANTHER" id="PTHR34187:SF2">
    <property type="entry name" value="DUF202 DOMAIN-CONTAINING PROTEIN"/>
    <property type="match status" value="1"/>
</dbReference>
<accession>A0A3G8JPZ7</accession>
<keyword evidence="2" id="KW-1003">Cell membrane</keyword>
<evidence type="ECO:0000256" key="6">
    <source>
        <dbReference type="SAM" id="Phobius"/>
    </source>
</evidence>
<comment type="subcellular location">
    <subcellularLocation>
        <location evidence="1">Cell membrane</location>
        <topology evidence="1">Multi-pass membrane protein</topology>
    </subcellularLocation>
</comment>
<organism evidence="8 9">
    <name type="scientific">Gordonia insulae</name>
    <dbReference type="NCBI Taxonomy" id="2420509"/>
    <lineage>
        <taxon>Bacteria</taxon>
        <taxon>Bacillati</taxon>
        <taxon>Actinomycetota</taxon>
        <taxon>Actinomycetes</taxon>
        <taxon>Mycobacteriales</taxon>
        <taxon>Gordoniaceae</taxon>
        <taxon>Gordonia</taxon>
    </lineage>
</organism>
<dbReference type="KEGG" id="gom:D7316_03765"/>
<evidence type="ECO:0000313" key="8">
    <source>
        <dbReference type="EMBL" id="AZG47157.1"/>
    </source>
</evidence>
<keyword evidence="5 6" id="KW-0472">Membrane</keyword>
<evidence type="ECO:0000313" key="9">
    <source>
        <dbReference type="Proteomes" id="UP000271469"/>
    </source>
</evidence>